<evidence type="ECO:0000259" key="8">
    <source>
        <dbReference type="Pfam" id="PF02771"/>
    </source>
</evidence>
<dbReference type="InterPro" id="IPR002655">
    <property type="entry name" value="Acyl-CoA_oxidase_C"/>
</dbReference>
<sequence length="774" mass="87124">MKYSPGVLSVLPIFYVGWADSVLSPSEMQLIRNQIQKIPNLSVDDKNLLFSWTDQKNPPSAETFESWLVAIKSYTPEINIEKRKNLVQLGIEMAQKSSSASERHIWDAPLVHQSIEALEHTLGLDNSLSQQSFYNAIAPDNVVETIEKAGFDTSKMQAMLDGPLVDLKNRTKKLIMDEFFRIPTDLRDKDLLRLKILEQCKALAEQGFGAHTFPEVYGGKNSPAGSTAIFETLAMGNLSLLIKYGVQFGLFGGAVYSLGTEKHHQKYLEALGYMKLAGCFAMTETGHGSNVRDLETTATYNASNRSLTIHSPTLASGKEYIGNALHSKMAAVFCQLIVNNENHGIHAVLVPLRNENHEELPGVTVKDNGYKMGLNGVDNGRIWFDNVEVPVENLLNKYGDINEDGVYSSPIENPSKRFFTMLGALVGGRVSVALGSNTAAKKSLDIAISYALKRRQFKTLSEENETLILDYPTHQERLFPLVAKSYVLTFALERMREKFEESLQLDDKREVEALAAGLKSYASWHATHTIQECREACGGKGYLAENELSDLKADTDIFTTFEGDNHVLLQLVAKSILTDFKQEFNDGGYSAIVRHVLKRVSSEYVDRNPFSARNTDAAHLLNAEFHLQALRYREQKLLFSLSDRMRNFIKKRMNPNDIFLRTQTHMVTLAMAHIERYIFECSNDFLNKQKDSPEKKALELMQQIFALDAIYRDRGWYLENDFLNGDKSKAIRKVLAKCYRQVRPNAQSFVKAFGIPEVLRNAEIVKPSVSKAIA</sequence>
<evidence type="ECO:0000259" key="7">
    <source>
        <dbReference type="Pfam" id="PF02770"/>
    </source>
</evidence>
<keyword evidence="3" id="KW-0285">Flavoprotein</keyword>
<dbReference type="Proteomes" id="UP001595616">
    <property type="component" value="Unassembled WGS sequence"/>
</dbReference>
<comment type="similarity">
    <text evidence="2">Belongs to the acyl-CoA oxidase family.</text>
</comment>
<dbReference type="Gene3D" id="1.20.140.10">
    <property type="entry name" value="Butyryl-CoA Dehydrogenase, subunit A, domain 3"/>
    <property type="match status" value="2"/>
</dbReference>
<dbReference type="SUPFAM" id="SSF56645">
    <property type="entry name" value="Acyl-CoA dehydrogenase NM domain-like"/>
    <property type="match status" value="1"/>
</dbReference>
<name>A0ABV7YY35_9BACT</name>
<protein>
    <submittedName>
        <fullName evidence="10">Acyl-CoA dehydrogenase</fullName>
    </submittedName>
</protein>
<feature type="domain" description="Acyl-CoA oxidase C-terminal" evidence="6">
    <location>
        <begin position="625"/>
        <end position="757"/>
    </location>
</feature>
<dbReference type="InterPro" id="IPR037069">
    <property type="entry name" value="AcylCoA_DH/ox_N_sf"/>
</dbReference>
<dbReference type="InterPro" id="IPR012258">
    <property type="entry name" value="Acyl-CoA_oxidase"/>
</dbReference>
<reference evidence="11" key="1">
    <citation type="journal article" date="2019" name="Int. J. Syst. Evol. Microbiol.">
        <title>The Global Catalogue of Microorganisms (GCM) 10K type strain sequencing project: providing services to taxonomists for standard genome sequencing and annotation.</title>
        <authorList>
            <consortium name="The Broad Institute Genomics Platform"/>
            <consortium name="The Broad Institute Genome Sequencing Center for Infectious Disease"/>
            <person name="Wu L."/>
            <person name="Ma J."/>
        </authorList>
    </citation>
    <scope>NUCLEOTIDE SEQUENCE [LARGE SCALE GENOMIC DNA]</scope>
    <source>
        <strain evidence="11">CECT 7956</strain>
    </source>
</reference>
<evidence type="ECO:0000256" key="1">
    <source>
        <dbReference type="ARBA" id="ARBA00001974"/>
    </source>
</evidence>
<dbReference type="InterPro" id="IPR009100">
    <property type="entry name" value="AcylCoA_DH/oxidase_NM_dom_sf"/>
</dbReference>
<proteinExistence type="inferred from homology"/>
<dbReference type="InterPro" id="IPR046373">
    <property type="entry name" value="Acyl-CoA_Oxase/DH_mid-dom_sf"/>
</dbReference>
<dbReference type="PANTHER" id="PTHR10909:SF352">
    <property type="entry name" value="ACYL-COENZYME A OXIDASE-LIKE PROTEIN"/>
    <property type="match status" value="1"/>
</dbReference>
<accession>A0ABV7YY35</accession>
<keyword evidence="5" id="KW-0560">Oxidoreductase</keyword>
<dbReference type="EMBL" id="JBHRYQ010000001">
    <property type="protein sequence ID" value="MFC3811856.1"/>
    <property type="molecule type" value="Genomic_DNA"/>
</dbReference>
<dbReference type="Gene3D" id="1.10.540.10">
    <property type="entry name" value="Acyl-CoA dehydrogenase/oxidase, N-terminal domain"/>
    <property type="match status" value="1"/>
</dbReference>
<evidence type="ECO:0000313" key="10">
    <source>
        <dbReference type="EMBL" id="MFC3811856.1"/>
    </source>
</evidence>
<keyword evidence="4" id="KW-0274">FAD</keyword>
<evidence type="ECO:0000256" key="2">
    <source>
        <dbReference type="ARBA" id="ARBA00006288"/>
    </source>
</evidence>
<comment type="cofactor">
    <cofactor evidence="1">
        <name>FAD</name>
        <dbReference type="ChEBI" id="CHEBI:57692"/>
    </cofactor>
</comment>
<gene>
    <name evidence="10" type="ORF">ACFOOI_14430</name>
</gene>
<feature type="domain" description="Acyl-CoA oxidase/dehydrogenase middle" evidence="7">
    <location>
        <begin position="279"/>
        <end position="387"/>
    </location>
</feature>
<dbReference type="RefSeq" id="WP_379838708.1">
    <property type="nucleotide sequence ID" value="NZ_JBHRYQ010000001.1"/>
</dbReference>
<dbReference type="InterPro" id="IPR055060">
    <property type="entry name" value="ACOX_C_alpha1"/>
</dbReference>
<dbReference type="PANTHER" id="PTHR10909">
    <property type="entry name" value="ELECTRON TRANSPORT OXIDOREDUCTASE"/>
    <property type="match status" value="1"/>
</dbReference>
<organism evidence="10 11">
    <name type="scientific">Lacihabitans lacunae</name>
    <dbReference type="NCBI Taxonomy" id="1028214"/>
    <lineage>
        <taxon>Bacteria</taxon>
        <taxon>Pseudomonadati</taxon>
        <taxon>Bacteroidota</taxon>
        <taxon>Cytophagia</taxon>
        <taxon>Cytophagales</taxon>
        <taxon>Leadbetterellaceae</taxon>
        <taxon>Lacihabitans</taxon>
    </lineage>
</organism>
<evidence type="ECO:0000256" key="3">
    <source>
        <dbReference type="ARBA" id="ARBA00022630"/>
    </source>
</evidence>
<dbReference type="Gene3D" id="2.40.110.10">
    <property type="entry name" value="Butyryl-CoA Dehydrogenase, subunit A, domain 2"/>
    <property type="match status" value="1"/>
</dbReference>
<dbReference type="Pfam" id="PF22924">
    <property type="entry name" value="ACOX_C_alpha1"/>
    <property type="match status" value="1"/>
</dbReference>
<evidence type="ECO:0000256" key="4">
    <source>
        <dbReference type="ARBA" id="ARBA00022827"/>
    </source>
</evidence>
<dbReference type="Pfam" id="PF02770">
    <property type="entry name" value="Acyl-CoA_dh_M"/>
    <property type="match status" value="1"/>
</dbReference>
<comment type="caution">
    <text evidence="10">The sequence shown here is derived from an EMBL/GenBank/DDBJ whole genome shotgun (WGS) entry which is preliminary data.</text>
</comment>
<evidence type="ECO:0000259" key="6">
    <source>
        <dbReference type="Pfam" id="PF01756"/>
    </source>
</evidence>
<dbReference type="InterPro" id="IPR013786">
    <property type="entry name" value="AcylCoA_DH/ox_N"/>
</dbReference>
<dbReference type="SUPFAM" id="SSF47203">
    <property type="entry name" value="Acyl-CoA dehydrogenase C-terminal domain-like"/>
    <property type="match status" value="2"/>
</dbReference>
<dbReference type="Pfam" id="PF01756">
    <property type="entry name" value="ACOX"/>
    <property type="match status" value="1"/>
</dbReference>
<keyword evidence="11" id="KW-1185">Reference proteome</keyword>
<dbReference type="InterPro" id="IPR036250">
    <property type="entry name" value="AcylCo_DH-like_C"/>
</dbReference>
<evidence type="ECO:0000256" key="5">
    <source>
        <dbReference type="ARBA" id="ARBA00023002"/>
    </source>
</evidence>
<feature type="domain" description="Acyl-CoA oxidase C-alpha1" evidence="9">
    <location>
        <begin position="423"/>
        <end position="577"/>
    </location>
</feature>
<dbReference type="InterPro" id="IPR006091">
    <property type="entry name" value="Acyl-CoA_Oxase/DH_mid-dom"/>
</dbReference>
<evidence type="ECO:0000259" key="9">
    <source>
        <dbReference type="Pfam" id="PF22924"/>
    </source>
</evidence>
<dbReference type="Pfam" id="PF02771">
    <property type="entry name" value="Acyl-CoA_dh_N"/>
    <property type="match status" value="1"/>
</dbReference>
<feature type="domain" description="Acyl-CoA dehydrogenase/oxidase N-terminal" evidence="8">
    <location>
        <begin position="199"/>
        <end position="271"/>
    </location>
</feature>
<evidence type="ECO:0000313" key="11">
    <source>
        <dbReference type="Proteomes" id="UP001595616"/>
    </source>
</evidence>